<organism evidence="1 2">
    <name type="scientific">Trifolium pratense</name>
    <name type="common">Red clover</name>
    <dbReference type="NCBI Taxonomy" id="57577"/>
    <lineage>
        <taxon>Eukaryota</taxon>
        <taxon>Viridiplantae</taxon>
        <taxon>Streptophyta</taxon>
        <taxon>Embryophyta</taxon>
        <taxon>Tracheophyta</taxon>
        <taxon>Spermatophyta</taxon>
        <taxon>Magnoliopsida</taxon>
        <taxon>eudicotyledons</taxon>
        <taxon>Gunneridae</taxon>
        <taxon>Pentapetalae</taxon>
        <taxon>rosids</taxon>
        <taxon>fabids</taxon>
        <taxon>Fabales</taxon>
        <taxon>Fabaceae</taxon>
        <taxon>Papilionoideae</taxon>
        <taxon>50 kb inversion clade</taxon>
        <taxon>NPAAA clade</taxon>
        <taxon>Hologalegina</taxon>
        <taxon>IRL clade</taxon>
        <taxon>Trifolieae</taxon>
        <taxon>Trifolium</taxon>
    </lineage>
</organism>
<comment type="caution">
    <text evidence="1">The sequence shown here is derived from an EMBL/GenBank/DDBJ whole genome shotgun (WGS) entry which is preliminary data.</text>
</comment>
<sequence>MFFLNKTKKKSNANQQNLYHALLGFRKYSYSELKVATKNFSNEIGRGGGGVVYRGTLPDQRHVAVKRLYEAQQGEGEFLAEVNIIGRLNHMNLIEMWGYCVEGKHRILVYEYMENGSLAETLSSKTNILDWTLERHPKTEATLEAIIQGETEPLRSYLERFNKAAVEVKVEESMKLYLLDKGHRRDSDFAKAVGIEEPKTLDAFFEKAKNYIAYEEKQNAIDLRRPKSYEKSKNHEKDEAGTSRRGNEKGREREDRIKKSKPPRGKFTGYTSLNAPREHIFAEVSAADFKKAGIHFPKQ</sequence>
<accession>A0ACB0IKE5</accession>
<protein>
    <submittedName>
        <fullName evidence="1">Uncharacterized protein</fullName>
    </submittedName>
</protein>
<reference evidence="1" key="1">
    <citation type="submission" date="2023-10" db="EMBL/GenBank/DDBJ databases">
        <authorList>
            <person name="Rodriguez Cubillos JULIANA M."/>
            <person name="De Vega J."/>
        </authorList>
    </citation>
    <scope>NUCLEOTIDE SEQUENCE</scope>
</reference>
<proteinExistence type="predicted"/>
<dbReference type="Proteomes" id="UP001177021">
    <property type="component" value="Unassembled WGS sequence"/>
</dbReference>
<dbReference type="EMBL" id="CASHSV030000001">
    <property type="protein sequence ID" value="CAJ2632650.1"/>
    <property type="molecule type" value="Genomic_DNA"/>
</dbReference>
<keyword evidence="2" id="KW-1185">Reference proteome</keyword>
<name>A0ACB0IKE5_TRIPR</name>
<evidence type="ECO:0000313" key="1">
    <source>
        <dbReference type="EMBL" id="CAJ2632650.1"/>
    </source>
</evidence>
<gene>
    <name evidence="1" type="ORF">MILVUS5_LOCUS3907</name>
</gene>
<evidence type="ECO:0000313" key="2">
    <source>
        <dbReference type="Proteomes" id="UP001177021"/>
    </source>
</evidence>